<reference evidence="2" key="1">
    <citation type="submission" date="2020-04" db="EMBL/GenBank/DDBJ databases">
        <title>Deep metagenomics examines the oral microbiome during advanced dental caries in children, revealing novel taxa and co-occurrences with host molecules.</title>
        <authorList>
            <person name="Baker J.L."/>
            <person name="Morton J.T."/>
            <person name="Dinis M."/>
            <person name="Alvarez R."/>
            <person name="Tran N.C."/>
            <person name="Knight R."/>
            <person name="Edlund A."/>
        </authorList>
    </citation>
    <scope>NUCLEOTIDE SEQUENCE</scope>
    <source>
        <strain evidence="2">JCVI_47_bin.4</strain>
    </source>
</reference>
<dbReference type="GO" id="GO:0009307">
    <property type="term" value="P:DNA restriction-modification system"/>
    <property type="evidence" value="ECO:0007669"/>
    <property type="project" value="InterPro"/>
</dbReference>
<dbReference type="PANTHER" id="PTHR30015">
    <property type="entry name" value="MRR RESTRICTION SYSTEM PROTEIN"/>
    <property type="match status" value="1"/>
</dbReference>
<comment type="caution">
    <text evidence="2">The sequence shown here is derived from an EMBL/GenBank/DDBJ whole genome shotgun (WGS) entry which is preliminary data.</text>
</comment>
<keyword evidence="2" id="KW-0540">Nuclease</keyword>
<evidence type="ECO:0000313" key="2">
    <source>
        <dbReference type="EMBL" id="MBF1648581.1"/>
    </source>
</evidence>
<dbReference type="AlphaFoldDB" id="A0A7D4GPQ6"/>
<dbReference type="PANTHER" id="PTHR30015:SF7">
    <property type="entry name" value="TYPE IV METHYL-DIRECTED RESTRICTION ENZYME ECOKMRR"/>
    <property type="match status" value="1"/>
</dbReference>
<dbReference type="InterPro" id="IPR052906">
    <property type="entry name" value="Type_IV_Methyl-Rstrct_Enzyme"/>
</dbReference>
<keyword evidence="2" id="KW-0255">Endonuclease</keyword>
<dbReference type="GO" id="GO:0003677">
    <property type="term" value="F:DNA binding"/>
    <property type="evidence" value="ECO:0007669"/>
    <property type="project" value="InterPro"/>
</dbReference>
<dbReference type="GO" id="GO:0015666">
    <property type="term" value="F:restriction endodeoxyribonuclease activity"/>
    <property type="evidence" value="ECO:0007669"/>
    <property type="project" value="TreeGrafter"/>
</dbReference>
<dbReference type="Pfam" id="PF04471">
    <property type="entry name" value="Mrr_cat"/>
    <property type="match status" value="1"/>
</dbReference>
<proteinExistence type="predicted"/>
<evidence type="ECO:0000259" key="1">
    <source>
        <dbReference type="Pfam" id="PF04471"/>
    </source>
</evidence>
<dbReference type="InterPro" id="IPR007560">
    <property type="entry name" value="Restrct_endonuc_IV_Mrr"/>
</dbReference>
<dbReference type="EMBL" id="JABZXJ010000001">
    <property type="protein sequence ID" value="MBF1648581.1"/>
    <property type="molecule type" value="Genomic_DNA"/>
</dbReference>
<dbReference type="Gene3D" id="3.40.1350.10">
    <property type="match status" value="1"/>
</dbReference>
<name>A0A7D4GPQ6_9MICC</name>
<feature type="domain" description="Restriction endonuclease type IV Mrr" evidence="1">
    <location>
        <begin position="196"/>
        <end position="315"/>
    </location>
</feature>
<dbReference type="InterPro" id="IPR011335">
    <property type="entry name" value="Restrct_endonuc-II-like"/>
</dbReference>
<dbReference type="SUPFAM" id="SSF52980">
    <property type="entry name" value="Restriction endonuclease-like"/>
    <property type="match status" value="1"/>
</dbReference>
<organism evidence="2 3">
    <name type="scientific">Rothia dentocariosa</name>
    <dbReference type="NCBI Taxonomy" id="2047"/>
    <lineage>
        <taxon>Bacteria</taxon>
        <taxon>Bacillati</taxon>
        <taxon>Actinomycetota</taxon>
        <taxon>Actinomycetes</taxon>
        <taxon>Micrococcales</taxon>
        <taxon>Micrococcaceae</taxon>
        <taxon>Rothia</taxon>
    </lineage>
</organism>
<gene>
    <name evidence="2" type="ORF">HXO56_00515</name>
</gene>
<dbReference type="RefSeq" id="WP_037231887.1">
    <property type="nucleotide sequence ID" value="NZ_CP054018.1"/>
</dbReference>
<keyword evidence="2" id="KW-0378">Hydrolase</keyword>
<accession>A0A7D4GPQ6</accession>
<evidence type="ECO:0000313" key="3">
    <source>
        <dbReference type="Proteomes" id="UP000769484"/>
    </source>
</evidence>
<sequence>MSKEYKNYAVPLEAVEILFLPALRRLSRAVPRTVADISQSLSEQTHALGTKEELQDLKSDAFMYQVKATLQAMARLGYVLVVPKTTTSKTRYLLSDSGADILTAQIRRRGSVIPQSARYELQKLFTPLYASAPKGSDTSDFPDTPASEDKHEHSSYTPMATPLSPGASLRDAHPDLILAQATYAADFAGDLIERIYAVSPTYFEYIVADVFNSLGTFHAAVTGGPNDHGIDVLVHYPKELCFPPIYVQAKHYCGSSKVTLSDIQKFAGAVLLHNGLQGVFVTCGEFAAQVPQQMEALPGGNRIALVDRDRLVSLMIRHRVGVIHTPGECTYRIDEEYFSRGIPQDSHE</sequence>
<protein>
    <submittedName>
        <fullName evidence="2">Restriction endonuclease</fullName>
    </submittedName>
</protein>
<dbReference type="Proteomes" id="UP000769484">
    <property type="component" value="Unassembled WGS sequence"/>
</dbReference>
<dbReference type="InterPro" id="IPR011856">
    <property type="entry name" value="tRNA_endonuc-like_dom_sf"/>
</dbReference>